<sequence length="145" mass="16295">MFVLEAPSPEEIRQQFDSPAPVILTGDDVQMVFFETDDHRKLSETADRVGYEVRSMSSIVWRGQPVCDIRSQIRIPATPSMGEVQEVFPDAVRISQVATAGSGRFWSIFSRYETKAEISSRLDELQIEEESASVILYSGCNRSNS</sequence>
<dbReference type="AlphaFoldDB" id="A0ABD6C6S0"/>
<evidence type="ECO:0000313" key="2">
    <source>
        <dbReference type="Proteomes" id="UP001597119"/>
    </source>
</evidence>
<comment type="caution">
    <text evidence="1">The sequence shown here is derived from an EMBL/GenBank/DDBJ whole genome shotgun (WGS) entry which is preliminary data.</text>
</comment>
<organism evidence="1 2">
    <name type="scientific">Halorientalis brevis</name>
    <dbReference type="NCBI Taxonomy" id="1126241"/>
    <lineage>
        <taxon>Archaea</taxon>
        <taxon>Methanobacteriati</taxon>
        <taxon>Methanobacteriota</taxon>
        <taxon>Stenosarchaea group</taxon>
        <taxon>Halobacteria</taxon>
        <taxon>Halobacteriales</taxon>
        <taxon>Haloarculaceae</taxon>
        <taxon>Halorientalis</taxon>
    </lineage>
</organism>
<dbReference type="RefSeq" id="WP_379813600.1">
    <property type="nucleotide sequence ID" value="NZ_JBHUDJ010000001.1"/>
</dbReference>
<dbReference type="Proteomes" id="UP001597119">
    <property type="component" value="Unassembled WGS sequence"/>
</dbReference>
<reference evidence="1 2" key="1">
    <citation type="journal article" date="2019" name="Int. J. Syst. Evol. Microbiol.">
        <title>The Global Catalogue of Microorganisms (GCM) 10K type strain sequencing project: providing services to taxonomists for standard genome sequencing and annotation.</title>
        <authorList>
            <consortium name="The Broad Institute Genomics Platform"/>
            <consortium name="The Broad Institute Genome Sequencing Center for Infectious Disease"/>
            <person name="Wu L."/>
            <person name="Ma J."/>
        </authorList>
    </citation>
    <scope>NUCLEOTIDE SEQUENCE [LARGE SCALE GENOMIC DNA]</scope>
    <source>
        <strain evidence="1 2">CGMCC 1.12125</strain>
    </source>
</reference>
<protein>
    <submittedName>
        <fullName evidence="1">Uncharacterized protein</fullName>
    </submittedName>
</protein>
<keyword evidence="2" id="KW-1185">Reference proteome</keyword>
<dbReference type="EMBL" id="JBHUDJ010000001">
    <property type="protein sequence ID" value="MFD1585547.1"/>
    <property type="molecule type" value="Genomic_DNA"/>
</dbReference>
<proteinExistence type="predicted"/>
<gene>
    <name evidence="1" type="ORF">ACFR9U_01025</name>
</gene>
<accession>A0ABD6C6S0</accession>
<name>A0ABD6C6S0_9EURY</name>
<evidence type="ECO:0000313" key="1">
    <source>
        <dbReference type="EMBL" id="MFD1585547.1"/>
    </source>
</evidence>